<dbReference type="SUPFAM" id="SSF54106">
    <property type="entry name" value="LysM domain"/>
    <property type="match status" value="1"/>
</dbReference>
<reference evidence="6 8" key="2">
    <citation type="submission" date="2018-06" db="EMBL/GenBank/DDBJ databases">
        <authorList>
            <consortium name="Pathogen Informatics"/>
            <person name="Doyle S."/>
        </authorList>
    </citation>
    <scope>NUCLEOTIDE SEQUENCE [LARGE SCALE GENOMIC DNA]</scope>
    <source>
        <strain evidence="6 8">NCTC10293</strain>
    </source>
</reference>
<dbReference type="PROSITE" id="PS51724">
    <property type="entry name" value="SPOR"/>
    <property type="match status" value="1"/>
</dbReference>
<keyword evidence="2" id="KW-0732">Signal</keyword>
<dbReference type="Pfam" id="PF05036">
    <property type="entry name" value="SPOR"/>
    <property type="match status" value="1"/>
</dbReference>
<dbReference type="Pfam" id="PF01476">
    <property type="entry name" value="LysM"/>
    <property type="match status" value="1"/>
</dbReference>
<dbReference type="CDD" id="cd00118">
    <property type="entry name" value="LysM"/>
    <property type="match status" value="1"/>
</dbReference>
<reference evidence="5 7" key="1">
    <citation type="submission" date="2017-02" db="EMBL/GenBank/DDBJ databases">
        <title>Draft genome sequence of Moraxella caviae CCUG 355 type strain.</title>
        <authorList>
            <person name="Engstrom-Jakobsson H."/>
            <person name="Salva-Serra F."/>
            <person name="Thorell K."/>
            <person name="Gonzales-Siles L."/>
            <person name="Karlsson R."/>
            <person name="Boulund F."/>
            <person name="Engstrand L."/>
            <person name="Moore E."/>
        </authorList>
    </citation>
    <scope>NUCLEOTIDE SEQUENCE [LARGE SCALE GENOMIC DNA]</scope>
    <source>
        <strain evidence="5 7">CCUG 355</strain>
    </source>
</reference>
<dbReference type="AlphaFoldDB" id="A0A1S9ZUY1"/>
<evidence type="ECO:0000259" key="3">
    <source>
        <dbReference type="PROSITE" id="PS51724"/>
    </source>
</evidence>
<dbReference type="Proteomes" id="UP000190435">
    <property type="component" value="Unassembled WGS sequence"/>
</dbReference>
<dbReference type="PROSITE" id="PS51782">
    <property type="entry name" value="LYSM"/>
    <property type="match status" value="1"/>
</dbReference>
<evidence type="ECO:0000313" key="8">
    <source>
        <dbReference type="Proteomes" id="UP000255279"/>
    </source>
</evidence>
<dbReference type="SUPFAM" id="SSF110997">
    <property type="entry name" value="Sporulation related repeat"/>
    <property type="match status" value="1"/>
</dbReference>
<dbReference type="InterPro" id="IPR036680">
    <property type="entry name" value="SPOR-like_sf"/>
</dbReference>
<dbReference type="STRING" id="34060.B0181_10835"/>
<evidence type="ECO:0000259" key="4">
    <source>
        <dbReference type="PROSITE" id="PS51782"/>
    </source>
</evidence>
<evidence type="ECO:0000313" key="5">
    <source>
        <dbReference type="EMBL" id="OOR87220.1"/>
    </source>
</evidence>
<evidence type="ECO:0000256" key="2">
    <source>
        <dbReference type="SAM" id="SignalP"/>
    </source>
</evidence>
<dbReference type="PANTHER" id="PTHR33734">
    <property type="entry name" value="LYSM DOMAIN-CONTAINING GPI-ANCHORED PROTEIN 2"/>
    <property type="match status" value="1"/>
</dbReference>
<dbReference type="InterPro" id="IPR018392">
    <property type="entry name" value="LysM"/>
</dbReference>
<feature type="domain" description="SPOR" evidence="3">
    <location>
        <begin position="297"/>
        <end position="372"/>
    </location>
</feature>
<dbReference type="PANTHER" id="PTHR33734:SF22">
    <property type="entry name" value="MEMBRANE-BOUND LYTIC MUREIN TRANSGLYCOSYLASE D"/>
    <property type="match status" value="1"/>
</dbReference>
<feature type="compositionally biased region" description="Basic and acidic residues" evidence="1">
    <location>
        <begin position="134"/>
        <end position="163"/>
    </location>
</feature>
<feature type="compositionally biased region" description="Basic and acidic residues" evidence="1">
    <location>
        <begin position="172"/>
        <end position="199"/>
    </location>
</feature>
<dbReference type="InterPro" id="IPR036779">
    <property type="entry name" value="LysM_dom_sf"/>
</dbReference>
<protein>
    <submittedName>
        <fullName evidence="6">Cell division protein DedD</fullName>
    </submittedName>
</protein>
<feature type="domain" description="LysM" evidence="4">
    <location>
        <begin position="194"/>
        <end position="238"/>
    </location>
</feature>
<dbReference type="EMBL" id="MUXU01000081">
    <property type="protein sequence ID" value="OOR87220.1"/>
    <property type="molecule type" value="Genomic_DNA"/>
</dbReference>
<dbReference type="Gene3D" id="3.10.350.10">
    <property type="entry name" value="LysM domain"/>
    <property type="match status" value="1"/>
</dbReference>
<feature type="region of interest" description="Disordered" evidence="1">
    <location>
        <begin position="124"/>
        <end position="201"/>
    </location>
</feature>
<feature type="region of interest" description="Disordered" evidence="1">
    <location>
        <begin position="57"/>
        <end position="86"/>
    </location>
</feature>
<dbReference type="Gene3D" id="3.30.70.1070">
    <property type="entry name" value="Sporulation related repeat"/>
    <property type="match status" value="1"/>
</dbReference>
<keyword evidence="7" id="KW-1185">Reference proteome</keyword>
<feature type="signal peptide" evidence="2">
    <location>
        <begin position="1"/>
        <end position="24"/>
    </location>
</feature>
<feature type="region of interest" description="Disordered" evidence="1">
    <location>
        <begin position="240"/>
        <end position="307"/>
    </location>
</feature>
<proteinExistence type="predicted"/>
<feature type="compositionally biased region" description="Low complexity" evidence="1">
    <location>
        <begin position="245"/>
        <end position="254"/>
    </location>
</feature>
<evidence type="ECO:0000256" key="1">
    <source>
        <dbReference type="SAM" id="MobiDB-lite"/>
    </source>
</evidence>
<keyword evidence="6" id="KW-0132">Cell division</keyword>
<accession>A0A1S9ZUY1</accession>
<dbReference type="RefSeq" id="WP_158078972.1">
    <property type="nucleotide sequence ID" value="NZ_MUXU01000081.1"/>
</dbReference>
<feature type="compositionally biased region" description="Basic and acidic residues" evidence="1">
    <location>
        <begin position="255"/>
        <end position="296"/>
    </location>
</feature>
<dbReference type="SMART" id="SM00257">
    <property type="entry name" value="LysM"/>
    <property type="match status" value="1"/>
</dbReference>
<organism evidence="5 7">
    <name type="scientific">Moraxella caviae</name>
    <dbReference type="NCBI Taxonomy" id="34060"/>
    <lineage>
        <taxon>Bacteria</taxon>
        <taxon>Pseudomonadati</taxon>
        <taxon>Pseudomonadota</taxon>
        <taxon>Gammaproteobacteria</taxon>
        <taxon>Moraxellales</taxon>
        <taxon>Moraxellaceae</taxon>
        <taxon>Moraxella</taxon>
    </lineage>
</organism>
<evidence type="ECO:0000313" key="7">
    <source>
        <dbReference type="Proteomes" id="UP000190435"/>
    </source>
</evidence>
<dbReference type="Proteomes" id="UP000255279">
    <property type="component" value="Unassembled WGS sequence"/>
</dbReference>
<sequence length="377" mass="40442">MISKQLLLGLLLMAGGGVVLFAVANNNDEPAPVETSAPEEKKPEVARPVVQPLTADVKTEERKLAQKQKEREARNARMAQEAEELLKEQEKARVLALDKARIEANGGRSEVDVSSDSAARSELIAAPAVQTRPEAIEARKAAEEAAKKKAEEARQAQEAKNAKSEQNPPAQDKSKASTEDKKAKPEPKKSTKAGEHTIEAGDNLARLASRYGVSVTAIAQANKISTTTTLQLGQVLKIPSSSQVAALEKQAAQAKKSEQKNSKPKDEKAKDSKAENTKDNKKSEAKTDAKKDDKKSNAAGATYSVQVALSPDKDKIDDIVKKYRAAGYSVSTSQTSRGLRVLVGSENSYDDANALRGKIANDGRVDSSGAFVKKMTQ</sequence>
<keyword evidence="6" id="KW-0131">Cell cycle</keyword>
<gene>
    <name evidence="5" type="ORF">B0181_10835</name>
    <name evidence="6" type="ORF">NCTC10293_00245</name>
</gene>
<dbReference type="GO" id="GO:0042834">
    <property type="term" value="F:peptidoglycan binding"/>
    <property type="evidence" value="ECO:0007669"/>
    <property type="project" value="InterPro"/>
</dbReference>
<evidence type="ECO:0000313" key="6">
    <source>
        <dbReference type="EMBL" id="STZ09930.1"/>
    </source>
</evidence>
<dbReference type="InterPro" id="IPR007730">
    <property type="entry name" value="SPOR-like_dom"/>
</dbReference>
<dbReference type="GO" id="GO:0051301">
    <property type="term" value="P:cell division"/>
    <property type="evidence" value="ECO:0007669"/>
    <property type="project" value="UniProtKB-KW"/>
</dbReference>
<feature type="compositionally biased region" description="Basic and acidic residues" evidence="1">
    <location>
        <begin position="57"/>
        <end position="75"/>
    </location>
</feature>
<dbReference type="EMBL" id="UGQE01000001">
    <property type="protein sequence ID" value="STZ09930.1"/>
    <property type="molecule type" value="Genomic_DNA"/>
</dbReference>
<feature type="chain" id="PRO_5036310813" evidence="2">
    <location>
        <begin position="25"/>
        <end position="377"/>
    </location>
</feature>
<name>A0A1S9ZUY1_9GAMM</name>